<keyword evidence="3 5" id="KW-0808">Transferase</keyword>
<dbReference type="InterPro" id="IPR029044">
    <property type="entry name" value="Nucleotide-diphossugar_trans"/>
</dbReference>
<dbReference type="SUPFAM" id="SSF53448">
    <property type="entry name" value="Nucleotide-diphospho-sugar transferases"/>
    <property type="match status" value="1"/>
</dbReference>
<dbReference type="OrthoDB" id="9771846at2"/>
<accession>A0A1H6F9Q8</accession>
<dbReference type="Pfam" id="PF00535">
    <property type="entry name" value="Glycos_transf_2"/>
    <property type="match status" value="1"/>
</dbReference>
<evidence type="ECO:0000313" key="5">
    <source>
        <dbReference type="EMBL" id="SEH06111.1"/>
    </source>
</evidence>
<evidence type="ECO:0000256" key="1">
    <source>
        <dbReference type="ARBA" id="ARBA00006739"/>
    </source>
</evidence>
<keyword evidence="6" id="KW-1185">Reference proteome</keyword>
<dbReference type="Gene3D" id="3.90.550.10">
    <property type="entry name" value="Spore Coat Polysaccharide Biosynthesis Protein SpsA, Chain A"/>
    <property type="match status" value="1"/>
</dbReference>
<dbReference type="GO" id="GO:0102096">
    <property type="term" value="F:decaprenyl-N-acetyl-alpha-D-glucosaminyl-pyrophosphate:dTDP-alpha-L-rhamnose rhamnosyltransferase activity"/>
    <property type="evidence" value="ECO:0007669"/>
    <property type="project" value="UniProtKB-EC"/>
</dbReference>
<evidence type="ECO:0000313" key="6">
    <source>
        <dbReference type="Proteomes" id="UP000236724"/>
    </source>
</evidence>
<protein>
    <submittedName>
        <fullName evidence="5">N-acetylglucosaminyl-diphospho-decaprenol L-rhamnosyltransferase</fullName>
        <ecNumber evidence="5">2.4.1.289</ecNumber>
    </submittedName>
</protein>
<evidence type="ECO:0000256" key="2">
    <source>
        <dbReference type="ARBA" id="ARBA00022676"/>
    </source>
</evidence>
<dbReference type="EC" id="2.4.1.289" evidence="5"/>
<reference evidence="5 6" key="1">
    <citation type="submission" date="2016-10" db="EMBL/GenBank/DDBJ databases">
        <authorList>
            <person name="de Groot N.N."/>
        </authorList>
    </citation>
    <scope>NUCLEOTIDE SEQUENCE [LARGE SCALE GENOMIC DNA]</scope>
    <source>
        <strain evidence="5">MBHS1</strain>
    </source>
</reference>
<evidence type="ECO:0000256" key="3">
    <source>
        <dbReference type="ARBA" id="ARBA00022679"/>
    </source>
</evidence>
<name>A0A1H6F9Q8_9GAMM</name>
<gene>
    <name evidence="5" type="primary">wbbL_2</name>
    <name evidence="5" type="ORF">MBHS_01966</name>
</gene>
<dbReference type="AlphaFoldDB" id="A0A1H6F9Q8"/>
<organism evidence="5 6">
    <name type="scientific">Candidatus Venteria ishoeyi</name>
    <dbReference type="NCBI Taxonomy" id="1899563"/>
    <lineage>
        <taxon>Bacteria</taxon>
        <taxon>Pseudomonadati</taxon>
        <taxon>Pseudomonadota</taxon>
        <taxon>Gammaproteobacteria</taxon>
        <taxon>Thiotrichales</taxon>
        <taxon>Thiotrichaceae</taxon>
        <taxon>Venteria</taxon>
    </lineage>
</organism>
<proteinExistence type="inferred from homology"/>
<dbReference type="PANTHER" id="PTHR43179:SF12">
    <property type="entry name" value="GALACTOFURANOSYLTRANSFERASE GLFT2"/>
    <property type="match status" value="1"/>
</dbReference>
<comment type="similarity">
    <text evidence="1">Belongs to the glycosyltransferase 2 family.</text>
</comment>
<dbReference type="Proteomes" id="UP000236724">
    <property type="component" value="Unassembled WGS sequence"/>
</dbReference>
<evidence type="ECO:0000259" key="4">
    <source>
        <dbReference type="Pfam" id="PF00535"/>
    </source>
</evidence>
<feature type="domain" description="Glycosyltransferase 2-like" evidence="4">
    <location>
        <begin position="7"/>
        <end position="129"/>
    </location>
</feature>
<dbReference type="RefSeq" id="WP_103919939.1">
    <property type="nucleotide sequence ID" value="NZ_FMSV02000430.1"/>
</dbReference>
<dbReference type="InterPro" id="IPR001173">
    <property type="entry name" value="Glyco_trans_2-like"/>
</dbReference>
<dbReference type="PANTHER" id="PTHR43179">
    <property type="entry name" value="RHAMNOSYLTRANSFERASE WBBL"/>
    <property type="match status" value="1"/>
</dbReference>
<sequence length="290" mass="33218">MPLSCCFIVLNWNGWNHTRLCLESLLPLLDNSRHHLIVCDNASSDDSYGQIQQWLSLQDSQVQSQCVLLATGANLGFAGGMNVGLVYALKHWKMDYFWLLNNDVQVHPQALQQLLDCAQEKPEVGLWGCSVLEAENREMLQCAGGCRYYPWLTVFRANQVGIKLQQAMQAKPQKLDYVYGAAMFFCAEAVKKTGLLNEEYFLFYEELDYSRRLQQNGYQLGWCKNAEVYHQGSASIGRPDSASRARIQTANYYENLSTLKYSRNFHPYQFPIIFFNRFILKALALAFSGR</sequence>
<keyword evidence="2 5" id="KW-0328">Glycosyltransferase</keyword>
<dbReference type="EMBL" id="FMSV02000430">
    <property type="protein sequence ID" value="SEH06111.1"/>
    <property type="molecule type" value="Genomic_DNA"/>
</dbReference>